<dbReference type="Proteomes" id="UP000499080">
    <property type="component" value="Unassembled WGS sequence"/>
</dbReference>
<dbReference type="EMBL" id="BGPR01003037">
    <property type="protein sequence ID" value="GBM82828.1"/>
    <property type="molecule type" value="Genomic_DNA"/>
</dbReference>
<comment type="caution">
    <text evidence="1">The sequence shown here is derived from an EMBL/GenBank/DDBJ whole genome shotgun (WGS) entry which is preliminary data.</text>
</comment>
<gene>
    <name evidence="1" type="ORF">AVEN_180916_1</name>
</gene>
<accession>A0A4Y2IY31</accession>
<organism evidence="1 2">
    <name type="scientific">Araneus ventricosus</name>
    <name type="common">Orbweaver spider</name>
    <name type="synonym">Epeira ventricosa</name>
    <dbReference type="NCBI Taxonomy" id="182803"/>
    <lineage>
        <taxon>Eukaryota</taxon>
        <taxon>Metazoa</taxon>
        <taxon>Ecdysozoa</taxon>
        <taxon>Arthropoda</taxon>
        <taxon>Chelicerata</taxon>
        <taxon>Arachnida</taxon>
        <taxon>Araneae</taxon>
        <taxon>Araneomorphae</taxon>
        <taxon>Entelegynae</taxon>
        <taxon>Araneoidea</taxon>
        <taxon>Araneidae</taxon>
        <taxon>Araneus</taxon>
    </lineage>
</organism>
<evidence type="ECO:0000313" key="1">
    <source>
        <dbReference type="EMBL" id="GBM82828.1"/>
    </source>
</evidence>
<keyword evidence="2" id="KW-1185">Reference proteome</keyword>
<proteinExistence type="predicted"/>
<evidence type="ECO:0000313" key="2">
    <source>
        <dbReference type="Proteomes" id="UP000499080"/>
    </source>
</evidence>
<reference evidence="1 2" key="1">
    <citation type="journal article" date="2019" name="Sci. Rep.">
        <title>Orb-weaving spider Araneus ventricosus genome elucidates the spidroin gene catalogue.</title>
        <authorList>
            <person name="Kono N."/>
            <person name="Nakamura H."/>
            <person name="Ohtoshi R."/>
            <person name="Moran D.A.P."/>
            <person name="Shinohara A."/>
            <person name="Yoshida Y."/>
            <person name="Fujiwara M."/>
            <person name="Mori M."/>
            <person name="Tomita M."/>
            <person name="Arakawa K."/>
        </authorList>
    </citation>
    <scope>NUCLEOTIDE SEQUENCE [LARGE SCALE GENOMIC DNA]</scope>
</reference>
<name>A0A4Y2IY31_ARAVE</name>
<protein>
    <submittedName>
        <fullName evidence="1">Uncharacterized protein</fullName>
    </submittedName>
</protein>
<dbReference type="AlphaFoldDB" id="A0A4Y2IY31"/>
<sequence length="148" mass="16563">MSNKRYVAPHGEQNAFYCSLTPTLRRRRTANGALTSFSGEASSLETRTKGEPWKAIVRELENEKVITEKQSRRANFAAVAITALSKCVVMTVLPPRDFEPLTRTEPAPLSPKFHSSQIEEHLTLYGFSVHQPGESSVELGVENDTWFP</sequence>